<keyword evidence="3" id="KW-1185">Reference proteome</keyword>
<evidence type="ECO:0000256" key="2">
    <source>
        <dbReference type="SAM" id="SignalP"/>
    </source>
</evidence>
<feature type="compositionally biased region" description="Low complexity" evidence="1">
    <location>
        <begin position="30"/>
        <end position="44"/>
    </location>
</feature>
<feature type="chain" id="PRO_5009307720" evidence="2">
    <location>
        <begin position="20"/>
        <end position="89"/>
    </location>
</feature>
<protein>
    <submittedName>
        <fullName evidence="4">Secreted protein</fullName>
    </submittedName>
</protein>
<keyword evidence="2" id="KW-0732">Signal</keyword>
<dbReference type="Proteomes" id="UP000095282">
    <property type="component" value="Unplaced"/>
</dbReference>
<name>A0A1I7TMY6_9PELO</name>
<proteinExistence type="predicted"/>
<evidence type="ECO:0000313" key="4">
    <source>
        <dbReference type="WBParaSite" id="Csp11.Scaffold629.g10033.t1"/>
    </source>
</evidence>
<organism evidence="3 4">
    <name type="scientific">Caenorhabditis tropicalis</name>
    <dbReference type="NCBI Taxonomy" id="1561998"/>
    <lineage>
        <taxon>Eukaryota</taxon>
        <taxon>Metazoa</taxon>
        <taxon>Ecdysozoa</taxon>
        <taxon>Nematoda</taxon>
        <taxon>Chromadorea</taxon>
        <taxon>Rhabditida</taxon>
        <taxon>Rhabditina</taxon>
        <taxon>Rhabditomorpha</taxon>
        <taxon>Rhabditoidea</taxon>
        <taxon>Rhabditidae</taxon>
        <taxon>Peloderinae</taxon>
        <taxon>Caenorhabditis</taxon>
    </lineage>
</organism>
<dbReference type="WBParaSite" id="Csp11.Scaffold629.g10033.t1">
    <property type="protein sequence ID" value="Csp11.Scaffold629.g10033.t1"/>
    <property type="gene ID" value="Csp11.Scaffold629.g10033"/>
</dbReference>
<accession>A0A1I7TMY6</accession>
<feature type="signal peptide" evidence="2">
    <location>
        <begin position="1"/>
        <end position="19"/>
    </location>
</feature>
<evidence type="ECO:0000256" key="1">
    <source>
        <dbReference type="SAM" id="MobiDB-lite"/>
    </source>
</evidence>
<feature type="region of interest" description="Disordered" evidence="1">
    <location>
        <begin position="25"/>
        <end position="89"/>
    </location>
</feature>
<reference evidence="4" key="1">
    <citation type="submission" date="2016-11" db="UniProtKB">
        <authorList>
            <consortium name="WormBaseParasite"/>
        </authorList>
    </citation>
    <scope>IDENTIFICATION</scope>
</reference>
<feature type="compositionally biased region" description="Pro residues" evidence="1">
    <location>
        <begin position="76"/>
        <end position="89"/>
    </location>
</feature>
<evidence type="ECO:0000313" key="3">
    <source>
        <dbReference type="Proteomes" id="UP000095282"/>
    </source>
</evidence>
<sequence length="89" mass="9855">MKGTLLFLTALFIIWKLQANNKEQLLSTDSPSVQQSVFSSQHQSKSVDNRHSGPSKHRVVSNVPRRREGARLFSPPASPRPHPVSPPCG</sequence>
<dbReference type="AlphaFoldDB" id="A0A1I7TMY6"/>